<keyword evidence="2" id="KW-1185">Reference proteome</keyword>
<proteinExistence type="predicted"/>
<evidence type="ECO:0000313" key="1">
    <source>
        <dbReference type="EMBL" id="QZE14533.1"/>
    </source>
</evidence>
<organism evidence="1 2">
    <name type="scientific">Halosquirtibacter laminarini</name>
    <dbReference type="NCBI Taxonomy" id="3374600"/>
    <lineage>
        <taxon>Bacteria</taxon>
        <taxon>Pseudomonadati</taxon>
        <taxon>Bacteroidota</taxon>
        <taxon>Bacteroidia</taxon>
        <taxon>Marinilabiliales</taxon>
        <taxon>Prolixibacteraceae</taxon>
        <taxon>Halosquirtibacter</taxon>
    </lineage>
</organism>
<accession>A0AC61NFY1</accession>
<name>A0AC61NFY1_9BACT</name>
<gene>
    <name evidence="1" type="ORF">K4L44_01285</name>
</gene>
<sequence>MKNLYIQILFCITLLPCCVKYDALPFEGKTLPRKTAYGNDWLYYNLASDTYLNPTSSSDTLVDIGATLIEGEQKDRVDWDIAFNRYNIRTNSGLSGHGNAGAFDMGKIPYESIMKVNQIPTDAQFTEDTEYQITMSEQMWNTYFYKQNNEPWFDPNEGPKQMKSTANALLGNALRFKGPPPAYITSNHVYIVRSADGKEYYKLMIISWYSQYKKIGERGGLISFKCDKLSY</sequence>
<evidence type="ECO:0000313" key="2">
    <source>
        <dbReference type="Proteomes" id="UP000826212"/>
    </source>
</evidence>
<reference evidence="1" key="1">
    <citation type="submission" date="2021-08" db="EMBL/GenBank/DDBJ databases">
        <title>Novel anaerobic bacterium isolated from sea squirt in East Sea, Republic of Korea.</title>
        <authorList>
            <person name="Nguyen T.H."/>
            <person name="Li Z."/>
            <person name="Lee Y.-J."/>
            <person name="Ko J."/>
            <person name="Kim S.-G."/>
        </authorList>
    </citation>
    <scope>NUCLEOTIDE SEQUENCE</scope>
    <source>
        <strain evidence="1">KCTC 25031</strain>
    </source>
</reference>
<protein>
    <submittedName>
        <fullName evidence="1">HmuY family protein</fullName>
    </submittedName>
</protein>
<dbReference type="Proteomes" id="UP000826212">
    <property type="component" value="Chromosome"/>
</dbReference>
<dbReference type="EMBL" id="CP081303">
    <property type="protein sequence ID" value="QZE14533.1"/>
    <property type="molecule type" value="Genomic_DNA"/>
</dbReference>